<dbReference type="OMA" id="FNIMHRK"/>
<dbReference type="Proteomes" id="UP000008143">
    <property type="component" value="Chromosome 1"/>
</dbReference>
<dbReference type="AlphaFoldDB" id="A0A8J1JPM9"/>
<dbReference type="CTD" id="51705"/>
<evidence type="ECO:0000313" key="6">
    <source>
        <dbReference type="Xenbase" id="XB-GENE-29077167"/>
    </source>
</evidence>
<proteinExistence type="predicted"/>
<evidence type="ECO:0000256" key="1">
    <source>
        <dbReference type="SAM" id="MobiDB-lite"/>
    </source>
</evidence>
<keyword evidence="3" id="KW-0732">Signal</keyword>
<feature type="compositionally biased region" description="Low complexity" evidence="1">
    <location>
        <begin position="134"/>
        <end position="148"/>
    </location>
</feature>
<feature type="compositionally biased region" description="Low complexity" evidence="1">
    <location>
        <begin position="157"/>
        <end position="168"/>
    </location>
</feature>
<accession>A0A8J1JPM9</accession>
<feature type="compositionally biased region" description="Polar residues" evidence="1">
    <location>
        <begin position="200"/>
        <end position="226"/>
    </location>
</feature>
<dbReference type="AGR" id="Xenbase:XB-GENE-29077167"/>
<keyword evidence="4" id="KW-1185">Reference proteome</keyword>
<keyword evidence="2" id="KW-0812">Transmembrane</keyword>
<sequence length="317" mass="33293">MKSLAAAVLFLVLVNLVLESDTTDTTSKPTESASTPKPESHTSHPKANPKTDVLIPKPESNTLHPKGNPKSDVSTPTPDATTKAVDNANTGATSAIVTINTSTTISAEKAIPEDSQTTVQLVAGRREETKGSKTETATAAGDTSSTTEITKNAKIEAAATTVSGSATTDKTSTANNRDPFLNSTETTTILSTSITRVHKSTTGMQDSQGPTHETGKSASPGNTGDNENTENKNTEQRSPMMGFIIPLSSILVPFLIVVSVCLYKMCQGKSPVAESAENKLSAQNKESVKLLSVKSSDIDSDLKRATPSNHTEFIAEC</sequence>
<feature type="compositionally biased region" description="Polar residues" evidence="1">
    <location>
        <begin position="71"/>
        <end position="80"/>
    </location>
</feature>
<feature type="region of interest" description="Disordered" evidence="1">
    <location>
        <begin position="22"/>
        <end position="87"/>
    </location>
</feature>
<feature type="compositionally biased region" description="Basic and acidic residues" evidence="1">
    <location>
        <begin position="124"/>
        <end position="133"/>
    </location>
</feature>
<dbReference type="OrthoDB" id="10643797at2759"/>
<evidence type="ECO:0000256" key="2">
    <source>
        <dbReference type="SAM" id="Phobius"/>
    </source>
</evidence>
<evidence type="ECO:0000313" key="5">
    <source>
        <dbReference type="RefSeq" id="XP_031758990.1"/>
    </source>
</evidence>
<protein>
    <submittedName>
        <fullName evidence="5">Endomucin isoform X1</fullName>
    </submittedName>
</protein>
<evidence type="ECO:0000256" key="3">
    <source>
        <dbReference type="SAM" id="SignalP"/>
    </source>
</evidence>
<name>A0A8J1JPM9_XENTR</name>
<dbReference type="RefSeq" id="XP_031758990.1">
    <property type="nucleotide sequence ID" value="XM_031903130.1"/>
</dbReference>
<feature type="transmembrane region" description="Helical" evidence="2">
    <location>
        <begin position="240"/>
        <end position="263"/>
    </location>
</feature>
<keyword evidence="2" id="KW-1133">Transmembrane helix</keyword>
<evidence type="ECO:0000313" key="4">
    <source>
        <dbReference type="Proteomes" id="UP000008143"/>
    </source>
</evidence>
<feature type="signal peptide" evidence="3">
    <location>
        <begin position="1"/>
        <end position="19"/>
    </location>
</feature>
<reference evidence="5" key="1">
    <citation type="submission" date="2025-08" db="UniProtKB">
        <authorList>
            <consortium name="RefSeq"/>
        </authorList>
    </citation>
    <scope>IDENTIFICATION</scope>
    <source>
        <strain evidence="5">Nigerian</strain>
        <tissue evidence="5">Liver and blood</tissue>
    </source>
</reference>
<dbReference type="Xenbase" id="XB-GENE-29077167">
    <property type="gene designation" value="emcn"/>
</dbReference>
<feature type="region of interest" description="Disordered" evidence="1">
    <location>
        <begin position="124"/>
        <end position="237"/>
    </location>
</feature>
<organism evidence="4 5">
    <name type="scientific">Xenopus tropicalis</name>
    <name type="common">Western clawed frog</name>
    <name type="synonym">Silurana tropicalis</name>
    <dbReference type="NCBI Taxonomy" id="8364"/>
    <lineage>
        <taxon>Eukaryota</taxon>
        <taxon>Metazoa</taxon>
        <taxon>Chordata</taxon>
        <taxon>Craniata</taxon>
        <taxon>Vertebrata</taxon>
        <taxon>Euteleostomi</taxon>
        <taxon>Amphibia</taxon>
        <taxon>Batrachia</taxon>
        <taxon>Anura</taxon>
        <taxon>Pipoidea</taxon>
        <taxon>Pipidae</taxon>
        <taxon>Xenopodinae</taxon>
        <taxon>Xenopus</taxon>
        <taxon>Silurana</taxon>
    </lineage>
</organism>
<gene>
    <name evidence="5 6" type="primary">emcn</name>
</gene>
<feature type="compositionally biased region" description="Polar residues" evidence="1">
    <location>
        <begin position="23"/>
        <end position="37"/>
    </location>
</feature>
<keyword evidence="2" id="KW-0472">Membrane</keyword>
<feature type="compositionally biased region" description="Low complexity" evidence="1">
    <location>
        <begin position="183"/>
        <end position="195"/>
    </location>
</feature>
<feature type="chain" id="PRO_5035202598" evidence="3">
    <location>
        <begin position="20"/>
        <end position="317"/>
    </location>
</feature>
<dbReference type="GeneID" id="101731391"/>